<dbReference type="GO" id="GO:0008767">
    <property type="term" value="F:UDP-galactopyranose mutase activity"/>
    <property type="evidence" value="ECO:0007669"/>
    <property type="project" value="TreeGrafter"/>
</dbReference>
<protein>
    <recommendedName>
        <fullName evidence="1">Amine oxidase domain-containing protein</fullName>
    </recommendedName>
</protein>
<dbReference type="OrthoDB" id="178899at2"/>
<dbReference type="InterPro" id="IPR002937">
    <property type="entry name" value="Amino_oxidase"/>
</dbReference>
<dbReference type="GO" id="GO:0050660">
    <property type="term" value="F:flavin adenine dinucleotide binding"/>
    <property type="evidence" value="ECO:0007669"/>
    <property type="project" value="TreeGrafter"/>
</dbReference>
<keyword evidence="3" id="KW-1185">Reference proteome</keyword>
<proteinExistence type="predicted"/>
<feature type="domain" description="Amine oxidase" evidence="1">
    <location>
        <begin position="7"/>
        <end position="427"/>
    </location>
</feature>
<evidence type="ECO:0000313" key="3">
    <source>
        <dbReference type="Proteomes" id="UP000309128"/>
    </source>
</evidence>
<sequence length="434" mass="48269">MVVGAGLTGLAAAMRLERERVVVVERDEAVGGKARSRGRDGFTFDVTGHWLHLREEPLKELVLGLLGEDNLARLERRATVWLDGRMITYPFQANIHGLPWPSRLQCLAGFAAARMRRRRGAPAEMSFEDFVVERFGRGMARHFFVPYYSKKFQGIALDELRTEWLKDYFPMPSTAQVLGGALGVRNDRFGYNARFLYPAQGGIGLLPEAMLAACRSRDGFDIQMSTSLEEVDLDRRRIRLSGSADWLGWRALVSTIPLSDLLDRIPGLPEHIRDARRTLRSSAMRYANIALRAPSPLREHWVYTPEPDIPFYRMGVYTNAAPRMAPPGGASLWVEIADQKGPVADPDIVDALLKIGAIGSAADVLFMEHHKVDHAYIVFDDAREKAIDTILPWLAEAGVHSCGRYGRWTYGSMGDAILDGFSVAALVAGSAENT</sequence>
<dbReference type="PANTHER" id="PTHR21197">
    <property type="entry name" value="UDP-GALACTOPYRANOSE MUTASE"/>
    <property type="match status" value="1"/>
</dbReference>
<dbReference type="Pfam" id="PF01593">
    <property type="entry name" value="Amino_oxidase"/>
    <property type="match status" value="1"/>
</dbReference>
<comment type="caution">
    <text evidence="2">The sequence shown here is derived from an EMBL/GenBank/DDBJ whole genome shotgun (WGS) entry which is preliminary data.</text>
</comment>
<evidence type="ECO:0000313" key="2">
    <source>
        <dbReference type="EMBL" id="TMR25664.1"/>
    </source>
</evidence>
<dbReference type="InterPro" id="IPR036188">
    <property type="entry name" value="FAD/NAD-bd_sf"/>
</dbReference>
<dbReference type="RefSeq" id="WP_138664073.1">
    <property type="nucleotide sequence ID" value="NZ_VCKY01000001.1"/>
</dbReference>
<dbReference type="Gene3D" id="3.50.50.60">
    <property type="entry name" value="FAD/NAD(P)-binding domain"/>
    <property type="match status" value="1"/>
</dbReference>
<dbReference type="SUPFAM" id="SSF51905">
    <property type="entry name" value="FAD/NAD(P)-binding domain"/>
    <property type="match status" value="1"/>
</dbReference>
<dbReference type="EMBL" id="VCKY01000001">
    <property type="protein sequence ID" value="TMR25664.1"/>
    <property type="molecule type" value="Genomic_DNA"/>
</dbReference>
<accession>A0A5S4FZG1</accession>
<dbReference type="PANTHER" id="PTHR21197:SF0">
    <property type="entry name" value="UDP-GALACTOPYRANOSE MUTASE"/>
    <property type="match status" value="1"/>
</dbReference>
<dbReference type="Proteomes" id="UP000309128">
    <property type="component" value="Unassembled WGS sequence"/>
</dbReference>
<dbReference type="GO" id="GO:0005829">
    <property type="term" value="C:cytosol"/>
    <property type="evidence" value="ECO:0007669"/>
    <property type="project" value="TreeGrafter"/>
</dbReference>
<dbReference type="GO" id="GO:0016491">
    <property type="term" value="F:oxidoreductase activity"/>
    <property type="evidence" value="ECO:0007669"/>
    <property type="project" value="InterPro"/>
</dbReference>
<dbReference type="AlphaFoldDB" id="A0A5S4FZG1"/>
<reference evidence="2 3" key="1">
    <citation type="submission" date="2019-05" db="EMBL/GenBank/DDBJ databases">
        <title>Draft genome sequence of Nonomuraea turkmeniaca DSM 43926.</title>
        <authorList>
            <person name="Saricaoglu S."/>
            <person name="Isik K."/>
        </authorList>
    </citation>
    <scope>NUCLEOTIDE SEQUENCE [LARGE SCALE GENOMIC DNA]</scope>
    <source>
        <strain evidence="2 3">DSM 43926</strain>
    </source>
</reference>
<organism evidence="2 3">
    <name type="scientific">Nonomuraea turkmeniaca</name>
    <dbReference type="NCBI Taxonomy" id="103838"/>
    <lineage>
        <taxon>Bacteria</taxon>
        <taxon>Bacillati</taxon>
        <taxon>Actinomycetota</taxon>
        <taxon>Actinomycetes</taxon>
        <taxon>Streptosporangiales</taxon>
        <taxon>Streptosporangiaceae</taxon>
        <taxon>Nonomuraea</taxon>
    </lineage>
</organism>
<evidence type="ECO:0000259" key="1">
    <source>
        <dbReference type="Pfam" id="PF01593"/>
    </source>
</evidence>
<name>A0A5S4FZG1_9ACTN</name>
<gene>
    <name evidence="2" type="ORF">ETD86_00625</name>
</gene>